<dbReference type="Proteomes" id="UP000318053">
    <property type="component" value="Unassembled WGS sequence"/>
</dbReference>
<dbReference type="EMBL" id="SJPK01000001">
    <property type="protein sequence ID" value="TWT75243.1"/>
    <property type="molecule type" value="Genomic_DNA"/>
</dbReference>
<comment type="caution">
    <text evidence="1">The sequence shown here is derived from an EMBL/GenBank/DDBJ whole genome shotgun (WGS) entry which is preliminary data.</text>
</comment>
<accession>A0A5C5YK08</accession>
<keyword evidence="2" id="KW-1185">Reference proteome</keyword>
<proteinExistence type="predicted"/>
<dbReference type="AlphaFoldDB" id="A0A5C5YK08"/>
<evidence type="ECO:0000313" key="2">
    <source>
        <dbReference type="Proteomes" id="UP000318053"/>
    </source>
</evidence>
<gene>
    <name evidence="1" type="ORF">CA85_05320</name>
</gene>
<evidence type="ECO:0000313" key="1">
    <source>
        <dbReference type="EMBL" id="TWT75243.1"/>
    </source>
</evidence>
<protein>
    <submittedName>
        <fullName evidence="1">Uncharacterized protein</fullName>
    </submittedName>
</protein>
<reference evidence="1 2" key="1">
    <citation type="submission" date="2019-02" db="EMBL/GenBank/DDBJ databases">
        <title>Deep-cultivation of Planctomycetes and their phenomic and genomic characterization uncovers novel biology.</title>
        <authorList>
            <person name="Wiegand S."/>
            <person name="Jogler M."/>
            <person name="Boedeker C."/>
            <person name="Pinto D."/>
            <person name="Vollmers J."/>
            <person name="Rivas-Marin E."/>
            <person name="Kohn T."/>
            <person name="Peeters S.H."/>
            <person name="Heuer A."/>
            <person name="Rast P."/>
            <person name="Oberbeckmann S."/>
            <person name="Bunk B."/>
            <person name="Jeske O."/>
            <person name="Meyerdierks A."/>
            <person name="Storesund J.E."/>
            <person name="Kallscheuer N."/>
            <person name="Luecker S."/>
            <person name="Lage O.M."/>
            <person name="Pohl T."/>
            <person name="Merkel B.J."/>
            <person name="Hornburger P."/>
            <person name="Mueller R.-W."/>
            <person name="Bruemmer F."/>
            <person name="Labrenz M."/>
            <person name="Spormann A.M."/>
            <person name="Op Den Camp H."/>
            <person name="Overmann J."/>
            <person name="Amann R."/>
            <person name="Jetten M.S.M."/>
            <person name="Mascher T."/>
            <person name="Medema M.H."/>
            <person name="Devos D.P."/>
            <person name="Kaster A.-K."/>
            <person name="Ovreas L."/>
            <person name="Rohde M."/>
            <person name="Galperin M.Y."/>
            <person name="Jogler C."/>
        </authorList>
    </citation>
    <scope>NUCLEOTIDE SEQUENCE [LARGE SCALE GENOMIC DNA]</scope>
    <source>
        <strain evidence="1 2">CA85</strain>
    </source>
</reference>
<sequence length="80" mass="8395">MQTCCGWIGSTESVLRNGIRGGFGATDTVHFATAPNTPEVCYSGVCRGVFVHRVCGGILIRPVITSLTARLTLRPIAGSS</sequence>
<name>A0A5C5YK08_9BACT</name>
<organism evidence="1 2">
    <name type="scientific">Allorhodopirellula solitaria</name>
    <dbReference type="NCBI Taxonomy" id="2527987"/>
    <lineage>
        <taxon>Bacteria</taxon>
        <taxon>Pseudomonadati</taxon>
        <taxon>Planctomycetota</taxon>
        <taxon>Planctomycetia</taxon>
        <taxon>Pirellulales</taxon>
        <taxon>Pirellulaceae</taxon>
        <taxon>Allorhodopirellula</taxon>
    </lineage>
</organism>